<dbReference type="InterPro" id="IPR001138">
    <property type="entry name" value="Zn2Cys6_DnaBD"/>
</dbReference>
<dbReference type="STRING" id="1367422.A0A178Z5Y5"/>
<organism evidence="8 9">
    <name type="scientific">Fonsecaea erecta</name>
    <dbReference type="NCBI Taxonomy" id="1367422"/>
    <lineage>
        <taxon>Eukaryota</taxon>
        <taxon>Fungi</taxon>
        <taxon>Dikarya</taxon>
        <taxon>Ascomycota</taxon>
        <taxon>Pezizomycotina</taxon>
        <taxon>Eurotiomycetes</taxon>
        <taxon>Chaetothyriomycetidae</taxon>
        <taxon>Chaetothyriales</taxon>
        <taxon>Herpotrichiellaceae</taxon>
        <taxon>Fonsecaea</taxon>
    </lineage>
</organism>
<evidence type="ECO:0000313" key="9">
    <source>
        <dbReference type="Proteomes" id="UP000078343"/>
    </source>
</evidence>
<dbReference type="GO" id="GO:0003677">
    <property type="term" value="F:DNA binding"/>
    <property type="evidence" value="ECO:0007669"/>
    <property type="project" value="UniProtKB-KW"/>
</dbReference>
<dbReference type="GeneID" id="30014990"/>
<dbReference type="SMART" id="SM00066">
    <property type="entry name" value="GAL4"/>
    <property type="match status" value="1"/>
</dbReference>
<comment type="caution">
    <text evidence="8">The sequence shown here is derived from an EMBL/GenBank/DDBJ whole genome shotgun (WGS) entry which is preliminary data.</text>
</comment>
<feature type="compositionally biased region" description="Basic and acidic residues" evidence="6">
    <location>
        <begin position="34"/>
        <end position="50"/>
    </location>
</feature>
<gene>
    <name evidence="8" type="ORF">AYL99_10822</name>
</gene>
<dbReference type="GO" id="GO:0000981">
    <property type="term" value="F:DNA-binding transcription factor activity, RNA polymerase II-specific"/>
    <property type="evidence" value="ECO:0007669"/>
    <property type="project" value="InterPro"/>
</dbReference>
<keyword evidence="2" id="KW-0805">Transcription regulation</keyword>
<accession>A0A178Z5Y5</accession>
<feature type="compositionally biased region" description="Basic residues" evidence="6">
    <location>
        <begin position="53"/>
        <end position="68"/>
    </location>
</feature>
<dbReference type="PROSITE" id="PS00463">
    <property type="entry name" value="ZN2_CY6_FUNGAL_1"/>
    <property type="match status" value="1"/>
</dbReference>
<dbReference type="InterPro" id="IPR036864">
    <property type="entry name" value="Zn2-C6_fun-type_DNA-bd_sf"/>
</dbReference>
<dbReference type="PROSITE" id="PS50048">
    <property type="entry name" value="ZN2_CY6_FUNGAL_2"/>
    <property type="match status" value="1"/>
</dbReference>
<keyword evidence="4" id="KW-0804">Transcription</keyword>
<dbReference type="SUPFAM" id="SSF57701">
    <property type="entry name" value="Zn2/Cys6 DNA-binding domain"/>
    <property type="match status" value="1"/>
</dbReference>
<evidence type="ECO:0000256" key="4">
    <source>
        <dbReference type="ARBA" id="ARBA00023163"/>
    </source>
</evidence>
<dbReference type="RefSeq" id="XP_018688489.1">
    <property type="nucleotide sequence ID" value="XM_018842328.1"/>
</dbReference>
<keyword evidence="9" id="KW-1185">Reference proteome</keyword>
<dbReference type="PANTHER" id="PTHR31001">
    <property type="entry name" value="UNCHARACTERIZED TRANSCRIPTIONAL REGULATORY PROTEIN"/>
    <property type="match status" value="1"/>
</dbReference>
<dbReference type="InterPro" id="IPR050613">
    <property type="entry name" value="Sec_Metabolite_Reg"/>
</dbReference>
<keyword evidence="3" id="KW-0238">DNA-binding</keyword>
<proteinExistence type="predicted"/>
<dbReference type="GO" id="GO:0008270">
    <property type="term" value="F:zinc ion binding"/>
    <property type="evidence" value="ECO:0007669"/>
    <property type="project" value="InterPro"/>
</dbReference>
<dbReference type="PANTHER" id="PTHR31001:SF90">
    <property type="entry name" value="CENTROMERE DNA-BINDING PROTEIN COMPLEX CBF3 SUBUNIT B"/>
    <property type="match status" value="1"/>
</dbReference>
<evidence type="ECO:0000256" key="2">
    <source>
        <dbReference type="ARBA" id="ARBA00023015"/>
    </source>
</evidence>
<dbReference type="Proteomes" id="UP000078343">
    <property type="component" value="Unassembled WGS sequence"/>
</dbReference>
<evidence type="ECO:0000256" key="5">
    <source>
        <dbReference type="ARBA" id="ARBA00023242"/>
    </source>
</evidence>
<feature type="compositionally biased region" description="Basic and acidic residues" evidence="6">
    <location>
        <begin position="95"/>
        <end position="108"/>
    </location>
</feature>
<feature type="region of interest" description="Disordered" evidence="6">
    <location>
        <begin position="34"/>
        <end position="117"/>
    </location>
</feature>
<reference evidence="8 9" key="1">
    <citation type="submission" date="2016-04" db="EMBL/GenBank/DDBJ databases">
        <title>Draft genome of Fonsecaea erecta CBS 125763.</title>
        <authorList>
            <person name="Weiss V.A."/>
            <person name="Vicente V.A."/>
            <person name="Raittz R.T."/>
            <person name="Moreno L.F."/>
            <person name="De Souza E.M."/>
            <person name="Pedrosa F.O."/>
            <person name="Steffens M.B."/>
            <person name="Faoro H."/>
            <person name="Tadra-Sfeir M.Z."/>
            <person name="Najafzadeh M.J."/>
            <person name="Felipe M.S."/>
            <person name="Teixeira M."/>
            <person name="Sun J."/>
            <person name="Xi L."/>
            <person name="Gomes R."/>
            <person name="De Azevedo C.M."/>
            <person name="Salgado C.G."/>
            <person name="Da Silva M.B."/>
            <person name="Nascimento M.F."/>
            <person name="Queiroz-Telles F."/>
            <person name="Attili D.S."/>
            <person name="Gorbushina A."/>
        </authorList>
    </citation>
    <scope>NUCLEOTIDE SEQUENCE [LARGE SCALE GENOMIC DNA]</scope>
    <source>
        <strain evidence="8 9">CBS 125763</strain>
    </source>
</reference>
<feature type="domain" description="Zn(2)-C6 fungal-type" evidence="7">
    <location>
        <begin position="8"/>
        <end position="39"/>
    </location>
</feature>
<protein>
    <recommendedName>
        <fullName evidence="7">Zn(2)-C6 fungal-type domain-containing protein</fullName>
    </recommendedName>
</protein>
<evidence type="ECO:0000256" key="6">
    <source>
        <dbReference type="SAM" id="MobiDB-lite"/>
    </source>
</evidence>
<evidence type="ECO:0000256" key="1">
    <source>
        <dbReference type="ARBA" id="ARBA00004123"/>
    </source>
</evidence>
<keyword evidence="5" id="KW-0539">Nucleus</keyword>
<dbReference type="OrthoDB" id="410267at2759"/>
<evidence type="ECO:0000259" key="7">
    <source>
        <dbReference type="PROSITE" id="PS50048"/>
    </source>
</evidence>
<evidence type="ECO:0000313" key="8">
    <source>
        <dbReference type="EMBL" id="OAP55122.1"/>
    </source>
</evidence>
<dbReference type="CDD" id="cd00067">
    <property type="entry name" value="GAL4"/>
    <property type="match status" value="1"/>
</dbReference>
<dbReference type="Pfam" id="PF00172">
    <property type="entry name" value="Zn_clus"/>
    <property type="match status" value="1"/>
</dbReference>
<name>A0A178Z5Y5_9EURO</name>
<dbReference type="EMBL" id="LVYI01000012">
    <property type="protein sequence ID" value="OAP55122.1"/>
    <property type="molecule type" value="Genomic_DNA"/>
</dbReference>
<sequence>MPPRPRYTCTACSLRRQKCDRQLPCERCVKRGEPDRCTRQWPDDKYDPSVHRVYPRARSRAYKKRRSTGHASALPPSSVTDEPDSAPLEGIETAAAEREPEPESEPDRAGIGWTGWDGANGSPRLQYSFRPYRPKTLRWPVASQDREHATSQSQWVSTAKIGFSSAADAQEAFLQMLLPDIDIIWKLVDYHELSLLWYHGCYHGPTLRWELHSLLSSQEPSDSLVIKGLDLQWLALLFAIMAGSLTCATSLQREQWGFSRMEAITLKSQWYQATITCLNQAKYTSNHSVYSLHAITTLTMSAHCNERPSELSVLLGSALKIAQSLGLDQLCRNPTLEQILPTTSEEKRHALLRIEVGRRLWSHLCIQDWMSLPFTESHCINPLHFTTTKPSSRSHLTMDPIPATFPTYISYGNYLFEIAKLMVAHHEAMLRATTPFTKYEHVLDFDQRMRTLATQGMPRYFHVVEPIDPAWPEWVPWARRSLTVCFAHKIIMIHRQFIRHSFTNPAYSITRVTCVAAAKTILNEAKQTDDKDGPLIWVDKAFCVVAAIILCLDMFQRRSPSDPEYQTHFGLVEECITLLMGDGYSIVHSAGMRLLCALLKELELKPSTPLWPPRIVKMSDIFKGIVCGREYPTVAREMDARDDRMPIMPEILPPQAGFCNRFLLKELLEPLVFVTRPATAEIGAETYADGEGTHFV</sequence>
<dbReference type="GO" id="GO:0005634">
    <property type="term" value="C:nucleus"/>
    <property type="evidence" value="ECO:0007669"/>
    <property type="project" value="UniProtKB-SubCell"/>
</dbReference>
<comment type="subcellular location">
    <subcellularLocation>
        <location evidence="1">Nucleus</location>
    </subcellularLocation>
</comment>
<evidence type="ECO:0000256" key="3">
    <source>
        <dbReference type="ARBA" id="ARBA00023125"/>
    </source>
</evidence>
<dbReference type="AlphaFoldDB" id="A0A178Z5Y5"/>
<dbReference type="CDD" id="cd12148">
    <property type="entry name" value="fungal_TF_MHR"/>
    <property type="match status" value="1"/>
</dbReference>